<evidence type="ECO:0000256" key="1">
    <source>
        <dbReference type="SAM" id="SignalP"/>
    </source>
</evidence>
<evidence type="ECO:0008006" key="4">
    <source>
        <dbReference type="Google" id="ProtNLM"/>
    </source>
</evidence>
<dbReference type="EMBL" id="VMNH01000011">
    <property type="protein sequence ID" value="TVO74261.1"/>
    <property type="molecule type" value="Genomic_DNA"/>
</dbReference>
<reference evidence="2 3" key="1">
    <citation type="submission" date="2019-07" db="EMBL/GenBank/DDBJ databases">
        <title>The pathways for chlorine oxyanion respiration interact through the shared metabolite chlorate.</title>
        <authorList>
            <person name="Barnum T.P."/>
            <person name="Cheng Y."/>
            <person name="Hill K.A."/>
            <person name="Lucas L.N."/>
            <person name="Carlson H.K."/>
            <person name="Coates J.D."/>
        </authorList>
    </citation>
    <scope>NUCLEOTIDE SEQUENCE [LARGE SCALE GENOMIC DNA]</scope>
    <source>
        <strain evidence="2 3">BK-1</strain>
    </source>
</reference>
<evidence type="ECO:0000313" key="3">
    <source>
        <dbReference type="Proteomes" id="UP000316649"/>
    </source>
</evidence>
<evidence type="ECO:0000313" key="2">
    <source>
        <dbReference type="EMBL" id="TVO74261.1"/>
    </source>
</evidence>
<accession>A0A557SAB4</accession>
<dbReference type="OrthoDB" id="9839665at2"/>
<dbReference type="Proteomes" id="UP000316649">
    <property type="component" value="Unassembled WGS sequence"/>
</dbReference>
<proteinExistence type="predicted"/>
<name>A0A557SAB4_9GAMM</name>
<dbReference type="AlphaFoldDB" id="A0A557SAB4"/>
<feature type="signal peptide" evidence="1">
    <location>
        <begin position="1"/>
        <end position="23"/>
    </location>
</feature>
<sequence>MKKNLIRLLGALAVLMAAANANAIPLIFQGSSDPSGAVTMTPAEARTAWEAELQSFQIDTLTGTNSSAPFTTPAGFTYSETGNGSSISWTGSDVYGRRNSAPFIQFDVTFPSFVNAVGFDVYDNDGGTMDLYLTDAFTNVVTTFSLQSTPGSGDREFFGVVFDTSTFISALRVSGTDPGGITSWDNFTTGVGANVVVNPNNPVPAPAPLLLLGLGLAVMGSLRTRQSNMT</sequence>
<gene>
    <name evidence="2" type="ORF">FHP88_10870</name>
</gene>
<feature type="chain" id="PRO_5022243840" description="PEP-CTERM sorting domain-containing protein" evidence="1">
    <location>
        <begin position="24"/>
        <end position="230"/>
    </location>
</feature>
<comment type="caution">
    <text evidence="2">The sequence shown here is derived from an EMBL/GenBank/DDBJ whole genome shotgun (WGS) entry which is preliminary data.</text>
</comment>
<dbReference type="RefSeq" id="WP_144359101.1">
    <property type="nucleotide sequence ID" value="NZ_VMNH01000011.1"/>
</dbReference>
<keyword evidence="3" id="KW-1185">Reference proteome</keyword>
<organism evidence="2 3">
    <name type="scientific">Sedimenticola selenatireducens</name>
    <dbReference type="NCBI Taxonomy" id="191960"/>
    <lineage>
        <taxon>Bacteria</taxon>
        <taxon>Pseudomonadati</taxon>
        <taxon>Pseudomonadota</taxon>
        <taxon>Gammaproteobacteria</taxon>
        <taxon>Chromatiales</taxon>
        <taxon>Sedimenticolaceae</taxon>
        <taxon>Sedimenticola</taxon>
    </lineage>
</organism>
<keyword evidence="1" id="KW-0732">Signal</keyword>
<protein>
    <recommendedName>
        <fullName evidence="4">PEP-CTERM sorting domain-containing protein</fullName>
    </recommendedName>
</protein>